<dbReference type="SUPFAM" id="SSF50685">
    <property type="entry name" value="Barwin-like endoglucanases"/>
    <property type="match status" value="1"/>
</dbReference>
<dbReference type="EC" id="4.2.2.-" evidence="3"/>
<name>A0A8J7PH37_9BACT</name>
<dbReference type="InterPro" id="IPR012997">
    <property type="entry name" value="RplA"/>
</dbReference>
<dbReference type="GO" id="GO:0071555">
    <property type="term" value="P:cell wall organization"/>
    <property type="evidence" value="ECO:0007669"/>
    <property type="project" value="UniProtKB-KW"/>
</dbReference>
<dbReference type="HAMAP" id="MF_02071">
    <property type="entry name" value="RlpA"/>
    <property type="match status" value="1"/>
</dbReference>
<feature type="chain" id="PRO_5035349845" description="Probable endolytic peptidoglycan transglycosylase RlpA" evidence="3">
    <location>
        <begin position="33"/>
        <end position="202"/>
    </location>
</feature>
<evidence type="ECO:0000313" key="6">
    <source>
        <dbReference type="EMBL" id="MBN8661287.1"/>
    </source>
</evidence>
<comment type="function">
    <text evidence="3">Lytic transglycosylase with a strong preference for naked glycan strands that lack stem peptides.</text>
</comment>
<keyword evidence="1 3" id="KW-0456">Lyase</keyword>
<dbReference type="Pfam" id="PF03330">
    <property type="entry name" value="DPBB_1"/>
    <property type="match status" value="1"/>
</dbReference>
<evidence type="ECO:0000313" key="7">
    <source>
        <dbReference type="Proteomes" id="UP000664277"/>
    </source>
</evidence>
<dbReference type="GO" id="GO:0000270">
    <property type="term" value="P:peptidoglycan metabolic process"/>
    <property type="evidence" value="ECO:0007669"/>
    <property type="project" value="UniProtKB-UniRule"/>
</dbReference>
<dbReference type="AlphaFoldDB" id="A0A8J7PH37"/>
<dbReference type="GO" id="GO:0008932">
    <property type="term" value="F:lytic endotransglycosylase activity"/>
    <property type="evidence" value="ECO:0007669"/>
    <property type="project" value="UniProtKB-UniRule"/>
</dbReference>
<evidence type="ECO:0000256" key="4">
    <source>
        <dbReference type="RuleBase" id="RU003495"/>
    </source>
</evidence>
<reference evidence="6" key="1">
    <citation type="submission" date="2021-02" db="EMBL/GenBank/DDBJ databases">
        <title>Genome-Resolved Metagenomics of a Microbial Community Performing Photosynthetic Biological Nutrient Removal.</title>
        <authorList>
            <person name="Mcdaniel E.A."/>
        </authorList>
    </citation>
    <scope>NUCLEOTIDE SEQUENCE</scope>
    <source>
        <strain evidence="6">UWPOB_OBS1</strain>
    </source>
</reference>
<comment type="similarity">
    <text evidence="3 4">Belongs to the RlpA family.</text>
</comment>
<evidence type="ECO:0000256" key="3">
    <source>
        <dbReference type="HAMAP-Rule" id="MF_02071"/>
    </source>
</evidence>
<dbReference type="CDD" id="cd22268">
    <property type="entry name" value="DPBB_RlpA-like"/>
    <property type="match status" value="1"/>
</dbReference>
<evidence type="ECO:0000259" key="5">
    <source>
        <dbReference type="Pfam" id="PF03330"/>
    </source>
</evidence>
<dbReference type="InterPro" id="IPR034718">
    <property type="entry name" value="RlpA"/>
</dbReference>
<accession>A0A8J7PH37</accession>
<proteinExistence type="inferred from homology"/>
<gene>
    <name evidence="3" type="primary">rlpA</name>
    <name evidence="6" type="ORF">J0M35_13045</name>
</gene>
<sequence precursor="true">MSRPCFPSLNMPLRLSAVLLSLSFYFCSAAQAQIEQIEATAEEFADAIGPEHFSFKEAGAINCSEVSNFAVKPAASEKQLEARESKNSLQAAKGQSSVKGIEKPHFTGWADYYHHSFYGKKTASGHVLHRERMTAAHRTLPFGTKVKVTNKVNGTSCVVVINDRGPFTPSKVIDLSHAAASQLGMLRAGTVQVACTILDKSE</sequence>
<evidence type="ECO:0000256" key="1">
    <source>
        <dbReference type="ARBA" id="ARBA00023239"/>
    </source>
</evidence>
<dbReference type="EMBL" id="JAFLCK010000018">
    <property type="protein sequence ID" value="MBN8661287.1"/>
    <property type="molecule type" value="Genomic_DNA"/>
</dbReference>
<dbReference type="Proteomes" id="UP000664277">
    <property type="component" value="Unassembled WGS sequence"/>
</dbReference>
<feature type="domain" description="RlpA-like protein double-psi beta-barrel" evidence="5">
    <location>
        <begin position="115"/>
        <end position="194"/>
    </location>
</feature>
<dbReference type="PANTHER" id="PTHR34183:SF8">
    <property type="entry name" value="ENDOLYTIC PEPTIDOGLYCAN TRANSGLYCOSYLASE RLPA-RELATED"/>
    <property type="match status" value="1"/>
</dbReference>
<evidence type="ECO:0000256" key="2">
    <source>
        <dbReference type="ARBA" id="ARBA00023316"/>
    </source>
</evidence>
<comment type="caution">
    <text evidence="6">The sequence shown here is derived from an EMBL/GenBank/DDBJ whole genome shotgun (WGS) entry which is preliminary data.</text>
</comment>
<dbReference type="InterPro" id="IPR009009">
    <property type="entry name" value="RlpA-like_DPBB"/>
</dbReference>
<protein>
    <recommendedName>
        <fullName evidence="3">Probable endolytic peptidoglycan transglycosylase RlpA</fullName>
        <ecNumber evidence="3">4.2.2.-</ecNumber>
    </recommendedName>
</protein>
<keyword evidence="2 3" id="KW-0961">Cell wall biogenesis/degradation</keyword>
<feature type="signal peptide" evidence="3">
    <location>
        <begin position="1"/>
        <end position="32"/>
    </location>
</feature>
<dbReference type="NCBIfam" id="TIGR00413">
    <property type="entry name" value="rlpA"/>
    <property type="match status" value="1"/>
</dbReference>
<dbReference type="InterPro" id="IPR036908">
    <property type="entry name" value="RlpA-like_sf"/>
</dbReference>
<organism evidence="6 7">
    <name type="scientific">Candidatus Obscuribacter phosphatis</name>
    <dbReference type="NCBI Taxonomy" id="1906157"/>
    <lineage>
        <taxon>Bacteria</taxon>
        <taxon>Bacillati</taxon>
        <taxon>Candidatus Melainabacteria</taxon>
        <taxon>Candidatus Obscuribacterales</taxon>
        <taxon>Candidatus Obscuribacteraceae</taxon>
        <taxon>Candidatus Obscuribacter</taxon>
    </lineage>
</organism>
<dbReference type="PANTHER" id="PTHR34183">
    <property type="entry name" value="ENDOLYTIC PEPTIDOGLYCAN TRANSGLYCOSYLASE RLPA"/>
    <property type="match status" value="1"/>
</dbReference>
<dbReference type="Gene3D" id="2.40.40.10">
    <property type="entry name" value="RlpA-like domain"/>
    <property type="match status" value="1"/>
</dbReference>
<keyword evidence="3" id="KW-0732">Signal</keyword>